<accession>A0A2X0SGJ7</accession>
<dbReference type="InterPro" id="IPR019986">
    <property type="entry name" value="YloV-like"/>
</dbReference>
<evidence type="ECO:0000313" key="4">
    <source>
        <dbReference type="Proteomes" id="UP000270190"/>
    </source>
</evidence>
<dbReference type="Gene3D" id="1.25.40.340">
    <property type="match status" value="1"/>
</dbReference>
<dbReference type="PANTHER" id="PTHR33434">
    <property type="entry name" value="DEGV DOMAIN-CONTAINING PROTEIN DR_1986-RELATED"/>
    <property type="match status" value="1"/>
</dbReference>
<dbReference type="PANTHER" id="PTHR33434:SF4">
    <property type="entry name" value="PHOSPHATASE PROTEIN"/>
    <property type="match status" value="1"/>
</dbReference>
<dbReference type="GO" id="GO:0004371">
    <property type="term" value="F:glycerone kinase activity"/>
    <property type="evidence" value="ECO:0007669"/>
    <property type="project" value="InterPro"/>
</dbReference>
<reference evidence="4" key="1">
    <citation type="submission" date="2018-04" db="EMBL/GenBank/DDBJ databases">
        <authorList>
            <person name="Illikoud N."/>
        </authorList>
    </citation>
    <scope>NUCLEOTIDE SEQUENCE [LARGE SCALE GENOMIC DNA]</scope>
</reference>
<dbReference type="Pfam" id="PF13684">
    <property type="entry name" value="FakA-like_C"/>
    <property type="match status" value="1"/>
</dbReference>
<protein>
    <submittedName>
        <fullName evidence="3">Putative enzyme structurally related to dihydroxyacetone/glyceraldehyde kinase</fullName>
        <ecNumber evidence="3">2.7.-.-</ecNumber>
    </submittedName>
</protein>
<evidence type="ECO:0000256" key="1">
    <source>
        <dbReference type="SAM" id="Coils"/>
    </source>
</evidence>
<dbReference type="EMBL" id="OUNC01000078">
    <property type="protein sequence ID" value="SPP30721.1"/>
    <property type="molecule type" value="Genomic_DNA"/>
</dbReference>
<feature type="domain" description="DhaL" evidence="2">
    <location>
        <begin position="9"/>
        <end position="202"/>
    </location>
</feature>
<proteinExistence type="predicted"/>
<dbReference type="GO" id="GO:0006071">
    <property type="term" value="P:glycerol metabolic process"/>
    <property type="evidence" value="ECO:0007669"/>
    <property type="project" value="InterPro"/>
</dbReference>
<dbReference type="SMART" id="SM01120">
    <property type="entry name" value="Dak2"/>
    <property type="match status" value="1"/>
</dbReference>
<dbReference type="NCBIfam" id="TIGR03599">
    <property type="entry name" value="YloV"/>
    <property type="match status" value="1"/>
</dbReference>
<dbReference type="PROSITE" id="PS51480">
    <property type="entry name" value="DHAL"/>
    <property type="match status" value="1"/>
</dbReference>
<dbReference type="InterPro" id="IPR050270">
    <property type="entry name" value="DegV_domain_contain"/>
</dbReference>
<name>A0A2X0SGJ7_BROTH</name>
<dbReference type="RefSeq" id="WP_220722068.1">
    <property type="nucleotide sequence ID" value="NZ_CBCPKC010000001.1"/>
</dbReference>
<evidence type="ECO:0000313" key="3">
    <source>
        <dbReference type="EMBL" id="SPP30721.1"/>
    </source>
</evidence>
<gene>
    <name evidence="3" type="primary">yloV</name>
    <name evidence="3" type="ORF">BTBSAS_80061</name>
</gene>
<keyword evidence="3" id="KW-0808">Transferase</keyword>
<dbReference type="AlphaFoldDB" id="A0A2X0SGJ7"/>
<keyword evidence="1" id="KW-0175">Coiled coil</keyword>
<dbReference type="EC" id="2.7.-.-" evidence="3"/>
<dbReference type="InterPro" id="IPR033470">
    <property type="entry name" value="FakA-like_C"/>
</dbReference>
<sequence length="551" mass="59034">MVIKTINGDKLAAMIAQGATQLAANAEYVDSLNVFPVPDGDTGSNMSMTLTAGAEEVLKHESATVAIVGKHLSKGLLMGARGNSGVILSQLFRGFSKTIEDKEEINASGLAQAFDNGVKTAYKAVMKPVEGTILTVARESAEAGIKAVNNGVEDVVELMAIITEAGERSLAGTPDLLPVLKEVGVVDSGGQGLQIVYQAFLAELKGEAQATPLQPTSLSNLVTIEHENAVTDYMNPEDIKFGYCTEIMVQINNPGEKAFNEDQFRNTLADYGDSLIVIADDEIAKVHVHSNTPGQVIDYGQSFGPLLKIKVDNMREQNSDLQGKKAPEATPKKDVAVIAVSSGAGLDEIFKSLNVDIIVSGGQTMNPSTADLLRAVEQANAKHVIILPNNKNIIMAADQAVEMSETTQIAVVKSKTIQQGLAACFAYMPDETFENNQAEMNEALESVCSGSITTAVRDTEIKGVKIVKDEFIGIVEGTIVLSEKARDEAAFNTLVQMIDEDTEIVTIITGEEATIEDAEAIAERIENKFEDVEIEIKEGNQAVYPYLFSVE</sequence>
<dbReference type="SUPFAM" id="SSF101473">
    <property type="entry name" value="DhaL-like"/>
    <property type="match status" value="1"/>
</dbReference>
<organism evidence="3 4">
    <name type="scientific">Brochothrix thermosphacta</name>
    <name type="common">Microbacterium thermosphactum</name>
    <dbReference type="NCBI Taxonomy" id="2756"/>
    <lineage>
        <taxon>Bacteria</taxon>
        <taxon>Bacillati</taxon>
        <taxon>Bacillota</taxon>
        <taxon>Bacilli</taxon>
        <taxon>Bacillales</taxon>
        <taxon>Listeriaceae</taxon>
        <taxon>Brochothrix</taxon>
    </lineage>
</organism>
<feature type="coiled-coil region" evidence="1">
    <location>
        <begin position="508"/>
        <end position="542"/>
    </location>
</feature>
<dbReference type="Pfam" id="PF02734">
    <property type="entry name" value="Dak2"/>
    <property type="match status" value="1"/>
</dbReference>
<keyword evidence="3" id="KW-0418">Kinase</keyword>
<dbReference type="InterPro" id="IPR048394">
    <property type="entry name" value="FakA-like_M"/>
</dbReference>
<dbReference type="InterPro" id="IPR036117">
    <property type="entry name" value="DhaL_dom_sf"/>
</dbReference>
<dbReference type="Proteomes" id="UP000270190">
    <property type="component" value="Unassembled WGS sequence"/>
</dbReference>
<dbReference type="InterPro" id="IPR004007">
    <property type="entry name" value="DhaL_dom"/>
</dbReference>
<dbReference type="SMART" id="SM01121">
    <property type="entry name" value="Dak1_2"/>
    <property type="match status" value="1"/>
</dbReference>
<dbReference type="Pfam" id="PF21645">
    <property type="entry name" value="FakA-like_M"/>
    <property type="match status" value="1"/>
</dbReference>
<evidence type="ECO:0000259" key="2">
    <source>
        <dbReference type="PROSITE" id="PS51480"/>
    </source>
</evidence>